<dbReference type="PROSITE" id="PS50209">
    <property type="entry name" value="CARD"/>
    <property type="match status" value="1"/>
</dbReference>
<dbReference type="CDD" id="cd01671">
    <property type="entry name" value="CARD"/>
    <property type="match status" value="1"/>
</dbReference>
<feature type="domain" description="CARD" evidence="2">
    <location>
        <begin position="484"/>
        <end position="586"/>
    </location>
</feature>
<dbReference type="SUPFAM" id="SSF47986">
    <property type="entry name" value="DEATH domain"/>
    <property type="match status" value="1"/>
</dbReference>
<gene>
    <name evidence="4" type="primary">LOC106164551</name>
</gene>
<evidence type="ECO:0000256" key="1">
    <source>
        <dbReference type="ARBA" id="ARBA00022737"/>
    </source>
</evidence>
<dbReference type="Proteomes" id="UP000085678">
    <property type="component" value="Unplaced"/>
</dbReference>
<evidence type="ECO:0000313" key="4">
    <source>
        <dbReference type="RefSeq" id="XP_013397950.1"/>
    </source>
</evidence>
<keyword evidence="3" id="KW-1185">Reference proteome</keyword>
<dbReference type="RefSeq" id="XP_013397950.1">
    <property type="nucleotide sequence ID" value="XM_013542496.1"/>
</dbReference>
<protein>
    <submittedName>
        <fullName evidence="4">Malignant fibrous histiocytoma-amplified sequence 1 homolog</fullName>
    </submittedName>
</protein>
<name>A0A1S3II82_LINAN</name>
<dbReference type="Pfam" id="PF25497">
    <property type="entry name" value="COR-B"/>
    <property type="match status" value="1"/>
</dbReference>
<sequence>MALVGTHVDKVNADLRSTKCSFLKKELAVHKRKKQEWFETQMKKIELKMSEIDPKQISMHEAYKNKVDKLRTLKDQVSDIHDHIFLVSSKTKTGLNELKHYLTSFAREHAVILPGIWVEAATDIFRKRQDSSENTLNLDTLKQSPNIRFKPKSWRTFFMKRRYSDQKINQTIYDILSLLAQRGDIIWFETSPLLNQTVFHNQEILANLLKVILNHDVDATIKTLQDSLTMTAPKKHDVIEDLRTRGVISKTAMLCLWQPFNLSSEEVDAMTELMQKLELCYQVQEDESLPANTSFHFPWLLTEERQAELDTKWPSKVPPNTTQLTLQVLFSYKCPDGLHEKFSVRQHKHLGLMKTMRIDWKDGVYAEFEGCKMQLTRGQNQLNPDPVSQDPDWVISIAVRGSHLSDIWRVFTRGHSDLMAIINDDWPGLSYDKYLVCPHCVSENSEHPTFFPGEILDQTIGTTSKPRQVPCVNTGVFIPADLVYPPSWQEVLCEKQSRLCEKITEPCLKDMLNEFLQEFIITHREAEMVRAEPPQHHDQTSSTRVVCPEKTAVFLDILKTRGDEAFDLLKKCLTENGQSELASLLK</sequence>
<dbReference type="KEGG" id="lak:106164551"/>
<evidence type="ECO:0000313" key="3">
    <source>
        <dbReference type="Proteomes" id="UP000085678"/>
    </source>
</evidence>
<dbReference type="OrthoDB" id="676979at2759"/>
<organism evidence="3 4">
    <name type="scientific">Lingula anatina</name>
    <name type="common">Brachiopod</name>
    <name type="synonym">Lingula unguis</name>
    <dbReference type="NCBI Taxonomy" id="7574"/>
    <lineage>
        <taxon>Eukaryota</taxon>
        <taxon>Metazoa</taxon>
        <taxon>Spiralia</taxon>
        <taxon>Lophotrochozoa</taxon>
        <taxon>Brachiopoda</taxon>
        <taxon>Linguliformea</taxon>
        <taxon>Lingulata</taxon>
        <taxon>Lingulida</taxon>
        <taxon>Linguloidea</taxon>
        <taxon>Lingulidae</taxon>
        <taxon>Lingula</taxon>
    </lineage>
</organism>
<keyword evidence="1" id="KW-0677">Repeat</keyword>
<dbReference type="InterPro" id="IPR001315">
    <property type="entry name" value="CARD"/>
</dbReference>
<dbReference type="InterPro" id="IPR057263">
    <property type="entry name" value="COR-B"/>
</dbReference>
<dbReference type="Gene3D" id="1.10.533.10">
    <property type="entry name" value="Death Domain, Fas"/>
    <property type="match status" value="1"/>
</dbReference>
<dbReference type="GeneID" id="106164551"/>
<dbReference type="GO" id="GO:0042981">
    <property type="term" value="P:regulation of apoptotic process"/>
    <property type="evidence" value="ECO:0007669"/>
    <property type="project" value="InterPro"/>
</dbReference>
<proteinExistence type="predicted"/>
<reference evidence="4" key="1">
    <citation type="submission" date="2025-08" db="UniProtKB">
        <authorList>
            <consortium name="RefSeq"/>
        </authorList>
    </citation>
    <scope>IDENTIFICATION</scope>
    <source>
        <tissue evidence="4">Gonads</tissue>
    </source>
</reference>
<accession>A0A1S3II82</accession>
<dbReference type="Pfam" id="PF00619">
    <property type="entry name" value="CARD"/>
    <property type="match status" value="1"/>
</dbReference>
<dbReference type="InParanoid" id="A0A1S3II82"/>
<evidence type="ECO:0000259" key="2">
    <source>
        <dbReference type="PROSITE" id="PS50209"/>
    </source>
</evidence>
<dbReference type="STRING" id="7574.A0A1S3II82"/>
<dbReference type="AlphaFoldDB" id="A0A1S3II82"/>
<dbReference type="InterPro" id="IPR011029">
    <property type="entry name" value="DEATH-like_dom_sf"/>
</dbReference>